<dbReference type="InterPro" id="IPR052712">
    <property type="entry name" value="Acid_resist_chaperone_HdeD"/>
</dbReference>
<feature type="transmembrane region" description="Helical" evidence="1">
    <location>
        <begin position="149"/>
        <end position="174"/>
    </location>
</feature>
<dbReference type="PANTHER" id="PTHR34989:SF1">
    <property type="entry name" value="PROTEIN HDED"/>
    <property type="match status" value="1"/>
</dbReference>
<keyword evidence="1" id="KW-0472">Membrane</keyword>
<evidence type="ECO:0000313" key="2">
    <source>
        <dbReference type="EMBL" id="HIY72989.1"/>
    </source>
</evidence>
<proteinExistence type="predicted"/>
<evidence type="ECO:0000313" key="3">
    <source>
        <dbReference type="Proteomes" id="UP000886824"/>
    </source>
</evidence>
<name>A0A9D2CDZ1_9FIRM</name>
<dbReference type="PANTHER" id="PTHR34989">
    <property type="entry name" value="PROTEIN HDED"/>
    <property type="match status" value="1"/>
</dbReference>
<reference evidence="2" key="1">
    <citation type="journal article" date="2021" name="PeerJ">
        <title>Extensive microbial diversity within the chicken gut microbiome revealed by metagenomics and culture.</title>
        <authorList>
            <person name="Gilroy R."/>
            <person name="Ravi A."/>
            <person name="Getino M."/>
            <person name="Pursley I."/>
            <person name="Horton D.L."/>
            <person name="Alikhan N.F."/>
            <person name="Baker D."/>
            <person name="Gharbi K."/>
            <person name="Hall N."/>
            <person name="Watson M."/>
            <person name="Adriaenssens E.M."/>
            <person name="Foster-Nyarko E."/>
            <person name="Jarju S."/>
            <person name="Secka A."/>
            <person name="Antonio M."/>
            <person name="Oren A."/>
            <person name="Chaudhuri R.R."/>
            <person name="La Ragione R."/>
            <person name="Hildebrand F."/>
            <person name="Pallen M.J."/>
        </authorList>
    </citation>
    <scope>NUCLEOTIDE SEQUENCE</scope>
    <source>
        <strain evidence="2">CHK33-7979</strain>
    </source>
</reference>
<organism evidence="2 3">
    <name type="scientific">Candidatus Intestinimonas merdavium</name>
    <dbReference type="NCBI Taxonomy" id="2838622"/>
    <lineage>
        <taxon>Bacteria</taxon>
        <taxon>Bacillati</taxon>
        <taxon>Bacillota</taxon>
        <taxon>Clostridia</taxon>
        <taxon>Eubacteriales</taxon>
        <taxon>Intestinimonas</taxon>
    </lineage>
</organism>
<dbReference type="InterPro" id="IPR005325">
    <property type="entry name" value="DUF308_memb"/>
</dbReference>
<feature type="transmembrane region" description="Helical" evidence="1">
    <location>
        <begin position="125"/>
        <end position="143"/>
    </location>
</feature>
<dbReference type="Proteomes" id="UP000886824">
    <property type="component" value="Unassembled WGS sequence"/>
</dbReference>
<evidence type="ECO:0000256" key="1">
    <source>
        <dbReference type="SAM" id="Phobius"/>
    </source>
</evidence>
<reference evidence="2" key="2">
    <citation type="submission" date="2021-04" db="EMBL/GenBank/DDBJ databases">
        <authorList>
            <person name="Gilroy R."/>
        </authorList>
    </citation>
    <scope>NUCLEOTIDE SEQUENCE</scope>
    <source>
        <strain evidence="2">CHK33-7979</strain>
    </source>
</reference>
<comment type="caution">
    <text evidence="2">The sequence shown here is derived from an EMBL/GenBank/DDBJ whole genome shotgun (WGS) entry which is preliminary data.</text>
</comment>
<sequence>MVIRFFWTRAASVWIAVLYMVLGLLLLLFPDASGRFFIRALAAGAVLYGVVHLWRYGQSRRTAEDSPGDLFLGVLPLAFAAFALLRPLTILSFLPLTLGLLLLVDGIGKAPLAIRAVRGRGADRFPQLIACLLPIVLGGLLVADPFQGARAVIMVFGFALLADGASDLATAILARRSGGSGG</sequence>
<dbReference type="EMBL" id="DXCX01000033">
    <property type="protein sequence ID" value="HIY72989.1"/>
    <property type="molecule type" value="Genomic_DNA"/>
</dbReference>
<feature type="transmembrane region" description="Helical" evidence="1">
    <location>
        <begin position="6"/>
        <end position="29"/>
    </location>
</feature>
<dbReference type="GO" id="GO:0005886">
    <property type="term" value="C:plasma membrane"/>
    <property type="evidence" value="ECO:0007669"/>
    <property type="project" value="TreeGrafter"/>
</dbReference>
<gene>
    <name evidence="2" type="ORF">H9826_03280</name>
</gene>
<feature type="transmembrane region" description="Helical" evidence="1">
    <location>
        <begin position="36"/>
        <end position="54"/>
    </location>
</feature>
<feature type="transmembrane region" description="Helical" evidence="1">
    <location>
        <begin position="74"/>
        <end position="104"/>
    </location>
</feature>
<keyword evidence="1" id="KW-0812">Transmembrane</keyword>
<protein>
    <submittedName>
        <fullName evidence="2">DUF308 domain-containing protein</fullName>
    </submittedName>
</protein>
<dbReference type="AlphaFoldDB" id="A0A9D2CDZ1"/>
<accession>A0A9D2CDZ1</accession>
<keyword evidence="1" id="KW-1133">Transmembrane helix</keyword>
<dbReference type="Pfam" id="PF03729">
    <property type="entry name" value="DUF308"/>
    <property type="match status" value="2"/>
</dbReference>